<dbReference type="RefSeq" id="WP_186935626.1">
    <property type="nucleotide sequence ID" value="NZ_JACOPS010000003.1"/>
</dbReference>
<keyword evidence="1" id="KW-0812">Transmembrane</keyword>
<protein>
    <recommendedName>
        <fullName evidence="4">DUF4179 domain-containing protein</fullName>
    </recommendedName>
</protein>
<comment type="caution">
    <text evidence="2">The sequence shown here is derived from an EMBL/GenBank/DDBJ whole genome shotgun (WGS) entry which is preliminary data.</text>
</comment>
<evidence type="ECO:0008006" key="4">
    <source>
        <dbReference type="Google" id="ProtNLM"/>
    </source>
</evidence>
<keyword evidence="1" id="KW-0472">Membrane</keyword>
<keyword evidence="1" id="KW-1133">Transmembrane helix</keyword>
<organism evidence="2 3">
    <name type="scientific">Ruminococcus intestinalis</name>
    <dbReference type="NCBI Taxonomy" id="2763066"/>
    <lineage>
        <taxon>Bacteria</taxon>
        <taxon>Bacillati</taxon>
        <taxon>Bacillota</taxon>
        <taxon>Clostridia</taxon>
        <taxon>Eubacteriales</taxon>
        <taxon>Oscillospiraceae</taxon>
        <taxon>Ruminococcus</taxon>
    </lineage>
</organism>
<evidence type="ECO:0000313" key="2">
    <source>
        <dbReference type="EMBL" id="MBC5728511.1"/>
    </source>
</evidence>
<sequence length="362" mass="40966">MTDKKDFNAEVYKNNVKNIKLSEKQKAELIKVMRDTEKQYKQNNVSHKVFNLKTGTAAAIAAVFVFVAIYAGFFKPNTERISSNKNIFTITANAAEIEDKSEIGVFSSVNGSQYLLKDFNNDDTIYRNAQGKTDYFNDFELTNLKISGKNIESVTFNSKQKGIYFLINSYINDNENTEDAEDGNSYNYYNGIAIAEIGDFSNYGSLDNSQYTKAEFKEHSDGLYGEFCDGFTFTVKNPSENEQEIKLDKAINLMVETDRTDSEIDNWVDEYYRLDSELLSMRAKNCMSDDGEIQVTDEENALETKMENINNSILSKIVDGAEIDVSVQFTDGSVQSEKIRISYNNGNCGGEDNFPSITFRLV</sequence>
<proteinExistence type="predicted"/>
<evidence type="ECO:0000313" key="3">
    <source>
        <dbReference type="Proteomes" id="UP000636755"/>
    </source>
</evidence>
<feature type="transmembrane region" description="Helical" evidence="1">
    <location>
        <begin position="55"/>
        <end position="74"/>
    </location>
</feature>
<dbReference type="Proteomes" id="UP000636755">
    <property type="component" value="Unassembled WGS sequence"/>
</dbReference>
<name>A0ABR7HLU2_9FIRM</name>
<gene>
    <name evidence="2" type="ORF">H8R91_08265</name>
</gene>
<accession>A0ABR7HLU2</accession>
<dbReference type="EMBL" id="JACOPS010000003">
    <property type="protein sequence ID" value="MBC5728511.1"/>
    <property type="molecule type" value="Genomic_DNA"/>
</dbReference>
<evidence type="ECO:0000256" key="1">
    <source>
        <dbReference type="SAM" id="Phobius"/>
    </source>
</evidence>
<reference evidence="2 3" key="1">
    <citation type="submission" date="2020-08" db="EMBL/GenBank/DDBJ databases">
        <title>Genome public.</title>
        <authorList>
            <person name="Liu C."/>
            <person name="Sun Q."/>
        </authorList>
    </citation>
    <scope>NUCLEOTIDE SEQUENCE [LARGE SCALE GENOMIC DNA]</scope>
    <source>
        <strain evidence="2 3">NSJ-71</strain>
    </source>
</reference>
<keyword evidence="3" id="KW-1185">Reference proteome</keyword>